<feature type="binding site" evidence="12">
    <location>
        <position position="233"/>
    </location>
    <ligand>
        <name>Zn(2+)</name>
        <dbReference type="ChEBI" id="CHEBI:29105"/>
    </ligand>
</feature>
<evidence type="ECO:0000256" key="4">
    <source>
        <dbReference type="ARBA" id="ARBA00022490"/>
    </source>
</evidence>
<keyword evidence="11 12" id="KW-0030">Aminoacyl-tRNA synthetase</keyword>
<evidence type="ECO:0000256" key="7">
    <source>
        <dbReference type="ARBA" id="ARBA00022741"/>
    </source>
</evidence>
<feature type="binding site" evidence="12">
    <location>
        <position position="28"/>
    </location>
    <ligand>
        <name>Zn(2+)</name>
        <dbReference type="ChEBI" id="CHEBI:29105"/>
    </ligand>
</feature>
<dbReference type="InterPro" id="IPR032678">
    <property type="entry name" value="tRNA-synt_1_cat_dom"/>
</dbReference>
<evidence type="ECO:0000256" key="8">
    <source>
        <dbReference type="ARBA" id="ARBA00022833"/>
    </source>
</evidence>
<feature type="binding site" evidence="12">
    <location>
        <position position="208"/>
    </location>
    <ligand>
        <name>Zn(2+)</name>
        <dbReference type="ChEBI" id="CHEBI:29105"/>
    </ligand>
</feature>
<dbReference type="Pfam" id="PF01406">
    <property type="entry name" value="tRNA-synt_1e"/>
    <property type="match status" value="1"/>
</dbReference>
<comment type="cofactor">
    <cofactor evidence="12">
        <name>Zn(2+)</name>
        <dbReference type="ChEBI" id="CHEBI:29105"/>
    </cofactor>
    <text evidence="12">Binds 1 zinc ion per subunit.</text>
</comment>
<keyword evidence="10 12" id="KW-0648">Protein biosynthesis</keyword>
<evidence type="ECO:0000256" key="2">
    <source>
        <dbReference type="ARBA" id="ARBA00005594"/>
    </source>
</evidence>
<keyword evidence="8 12" id="KW-0862">Zinc</keyword>
<feature type="domain" description="tRNA synthetases class I catalytic" evidence="13">
    <location>
        <begin position="15"/>
        <end position="314"/>
    </location>
</feature>
<evidence type="ECO:0000256" key="3">
    <source>
        <dbReference type="ARBA" id="ARBA00011245"/>
    </source>
</evidence>
<evidence type="ECO:0000256" key="1">
    <source>
        <dbReference type="ARBA" id="ARBA00004496"/>
    </source>
</evidence>
<sequence length="454" mass="52862">MMKLYNTLTNKLEDFVPIEQNKVKMYVCGPTVYNYIHIGNARPIIVFDVLARIFKYKGYTLQYVQNFTDIDDKIIKKANEEGKTCDEISEKYIEAFLEDIKEMNVIPEIIRPRVTENLDEIKKLINNLLKKGYAYKKGEDVIFSINKYNDYGKLSNQDLNSLTNGVRIEVDEKKDNPNDFVLWKGRKANEPYYESDFGLGRPGWHIECSAMIHKYLGNNIDIHAGGQDLIFPHHENERAQSNCGYDVNNEFVNYWLHNSYITINSEKMSKSLGNFKLLRDILKSYNGNVIRHFILTCHYRKNLNFSTEDLEVSKKTLEKISKSMSTFKMLNKGKEDEALDAILKEFKTNFILSLEDDINTPKALACVSILIKKVNKLLATKESNVERAYFEIKDKMENILGIKLNEDKIENDKNKILEILLNIREKLRQQKNYELADKIREELAILGIDISDKK</sequence>
<dbReference type="PANTHER" id="PTHR10890:SF3">
    <property type="entry name" value="CYSTEINE--TRNA LIGASE, CYTOPLASMIC"/>
    <property type="match status" value="1"/>
</dbReference>
<dbReference type="SUPFAM" id="SSF52374">
    <property type="entry name" value="Nucleotidylyl transferase"/>
    <property type="match status" value="1"/>
</dbReference>
<dbReference type="Gene3D" id="3.40.50.620">
    <property type="entry name" value="HUPs"/>
    <property type="match status" value="1"/>
</dbReference>
<evidence type="ECO:0000259" key="13">
    <source>
        <dbReference type="Pfam" id="PF01406"/>
    </source>
</evidence>
<name>A0ABT7HJE3_9FUSO</name>
<feature type="short sequence motif" description="'HIGH' region" evidence="12">
    <location>
        <begin position="30"/>
        <end position="40"/>
    </location>
</feature>
<accession>A0ABT7HJE3</accession>
<evidence type="ECO:0000256" key="10">
    <source>
        <dbReference type="ARBA" id="ARBA00022917"/>
    </source>
</evidence>
<evidence type="ECO:0000256" key="6">
    <source>
        <dbReference type="ARBA" id="ARBA00022723"/>
    </source>
</evidence>
<keyword evidence="5 12" id="KW-0436">Ligase</keyword>
<evidence type="ECO:0000256" key="11">
    <source>
        <dbReference type="ARBA" id="ARBA00023146"/>
    </source>
</evidence>
<dbReference type="RefSeq" id="WP_285152981.1">
    <property type="nucleotide sequence ID" value="NZ_JASSPP010000005.1"/>
</dbReference>
<feature type="binding site" evidence="12">
    <location>
        <position position="237"/>
    </location>
    <ligand>
        <name>Zn(2+)</name>
        <dbReference type="ChEBI" id="CHEBI:29105"/>
    </ligand>
</feature>
<dbReference type="NCBIfam" id="TIGR00435">
    <property type="entry name" value="cysS"/>
    <property type="match status" value="1"/>
</dbReference>
<evidence type="ECO:0000259" key="14">
    <source>
        <dbReference type="Pfam" id="PF09190"/>
    </source>
</evidence>
<comment type="subcellular location">
    <subcellularLocation>
        <location evidence="1 12">Cytoplasm</location>
    </subcellularLocation>
</comment>
<evidence type="ECO:0000313" key="16">
    <source>
        <dbReference type="Proteomes" id="UP001225134"/>
    </source>
</evidence>
<dbReference type="GO" id="GO:0004817">
    <property type="term" value="F:cysteine-tRNA ligase activity"/>
    <property type="evidence" value="ECO:0007669"/>
    <property type="project" value="UniProtKB-EC"/>
</dbReference>
<feature type="short sequence motif" description="'KMSKS' region" evidence="12">
    <location>
        <begin position="267"/>
        <end position="271"/>
    </location>
</feature>
<protein>
    <recommendedName>
        <fullName evidence="12">Cysteine--tRNA ligase</fullName>
        <ecNumber evidence="12">6.1.1.16</ecNumber>
    </recommendedName>
    <alternativeName>
        <fullName evidence="12">Cysteinyl-tRNA synthetase</fullName>
        <shortName evidence="12">CysRS</shortName>
    </alternativeName>
</protein>
<keyword evidence="16" id="KW-1185">Reference proteome</keyword>
<keyword evidence="7 12" id="KW-0547">Nucleotide-binding</keyword>
<dbReference type="PANTHER" id="PTHR10890">
    <property type="entry name" value="CYSTEINYL-TRNA SYNTHETASE"/>
    <property type="match status" value="1"/>
</dbReference>
<comment type="catalytic activity">
    <reaction evidence="12">
        <text>tRNA(Cys) + L-cysteine + ATP = L-cysteinyl-tRNA(Cys) + AMP + diphosphate</text>
        <dbReference type="Rhea" id="RHEA:17773"/>
        <dbReference type="Rhea" id="RHEA-COMP:9661"/>
        <dbReference type="Rhea" id="RHEA-COMP:9679"/>
        <dbReference type="ChEBI" id="CHEBI:30616"/>
        <dbReference type="ChEBI" id="CHEBI:33019"/>
        <dbReference type="ChEBI" id="CHEBI:35235"/>
        <dbReference type="ChEBI" id="CHEBI:78442"/>
        <dbReference type="ChEBI" id="CHEBI:78517"/>
        <dbReference type="ChEBI" id="CHEBI:456215"/>
        <dbReference type="EC" id="6.1.1.16"/>
    </reaction>
</comment>
<dbReference type="Gene3D" id="1.20.120.1910">
    <property type="entry name" value="Cysteine-tRNA ligase, C-terminal anti-codon recognition domain"/>
    <property type="match status" value="1"/>
</dbReference>
<comment type="similarity">
    <text evidence="2 12">Belongs to the class-I aminoacyl-tRNA synthetase family.</text>
</comment>
<feature type="domain" description="Cysteinyl-tRNA synthetase class Ia DALR" evidence="14">
    <location>
        <begin position="350"/>
        <end position="404"/>
    </location>
</feature>
<keyword evidence="9 12" id="KW-0067">ATP-binding</keyword>
<feature type="binding site" evidence="12">
    <location>
        <position position="270"/>
    </location>
    <ligand>
        <name>ATP</name>
        <dbReference type="ChEBI" id="CHEBI:30616"/>
    </ligand>
</feature>
<dbReference type="Proteomes" id="UP001225134">
    <property type="component" value="Unassembled WGS sequence"/>
</dbReference>
<evidence type="ECO:0000256" key="12">
    <source>
        <dbReference type="HAMAP-Rule" id="MF_00041"/>
    </source>
</evidence>
<dbReference type="CDD" id="cd00672">
    <property type="entry name" value="CysRS_core"/>
    <property type="match status" value="1"/>
</dbReference>
<dbReference type="SUPFAM" id="SSF47323">
    <property type="entry name" value="Anticodon-binding domain of a subclass of class I aminoacyl-tRNA synthetases"/>
    <property type="match status" value="1"/>
</dbReference>
<dbReference type="InterPro" id="IPR024909">
    <property type="entry name" value="Cys-tRNA/MSH_ligase"/>
</dbReference>
<keyword evidence="6 12" id="KW-0479">Metal-binding</keyword>
<dbReference type="InterPro" id="IPR015273">
    <property type="entry name" value="Cys-tRNA-synt_Ia_DALR"/>
</dbReference>
<dbReference type="InterPro" id="IPR009080">
    <property type="entry name" value="tRNAsynth_Ia_anticodon-bd"/>
</dbReference>
<dbReference type="Pfam" id="PF09190">
    <property type="entry name" value="DALR_2"/>
    <property type="match status" value="1"/>
</dbReference>
<evidence type="ECO:0000256" key="5">
    <source>
        <dbReference type="ARBA" id="ARBA00022598"/>
    </source>
</evidence>
<dbReference type="HAMAP" id="MF_00041">
    <property type="entry name" value="Cys_tRNA_synth"/>
    <property type="match status" value="1"/>
</dbReference>
<gene>
    <name evidence="12 15" type="primary">cysS</name>
    <name evidence="15" type="ORF">QQA45_03875</name>
</gene>
<reference evidence="15 16" key="1">
    <citation type="submission" date="2023-06" db="EMBL/GenBank/DDBJ databases">
        <title>Antibody response to the Sneathia vaginalis cytopathogenic toxin A during pregnancy.</title>
        <authorList>
            <person name="Mccoy Z.T."/>
            <person name="Serrano M.G."/>
            <person name="Spaine K."/>
            <person name="Edwards D.J."/>
            <person name="Buck G.A."/>
            <person name="Jefferson K."/>
        </authorList>
    </citation>
    <scope>NUCLEOTIDE SEQUENCE [LARGE SCALE GENOMIC DNA]</scope>
    <source>
        <strain evidence="15 16">CCUG 42621</strain>
    </source>
</reference>
<evidence type="ECO:0000256" key="9">
    <source>
        <dbReference type="ARBA" id="ARBA00022840"/>
    </source>
</evidence>
<dbReference type="InterPro" id="IPR014729">
    <property type="entry name" value="Rossmann-like_a/b/a_fold"/>
</dbReference>
<dbReference type="InterPro" id="IPR015803">
    <property type="entry name" value="Cys-tRNA-ligase"/>
</dbReference>
<keyword evidence="4 12" id="KW-0963">Cytoplasm</keyword>
<proteinExistence type="inferred from homology"/>
<dbReference type="PRINTS" id="PR00983">
    <property type="entry name" value="TRNASYNTHCYS"/>
</dbReference>
<comment type="subunit">
    <text evidence="3 12">Monomer.</text>
</comment>
<dbReference type="EC" id="6.1.1.16" evidence="12"/>
<comment type="caution">
    <text evidence="15">The sequence shown here is derived from an EMBL/GenBank/DDBJ whole genome shotgun (WGS) entry which is preliminary data.</text>
</comment>
<organism evidence="15 16">
    <name type="scientific">Sneathia sanguinegens</name>
    <dbReference type="NCBI Taxonomy" id="40543"/>
    <lineage>
        <taxon>Bacteria</taxon>
        <taxon>Fusobacteriati</taxon>
        <taxon>Fusobacteriota</taxon>
        <taxon>Fusobacteriia</taxon>
        <taxon>Fusobacteriales</taxon>
        <taxon>Leptotrichiaceae</taxon>
        <taxon>Sneathia</taxon>
    </lineage>
</organism>
<dbReference type="EMBL" id="JASSPP010000005">
    <property type="protein sequence ID" value="MDK9580651.1"/>
    <property type="molecule type" value="Genomic_DNA"/>
</dbReference>
<evidence type="ECO:0000313" key="15">
    <source>
        <dbReference type="EMBL" id="MDK9580651.1"/>
    </source>
</evidence>